<dbReference type="AlphaFoldDB" id="A0A9D4ZNW6"/>
<dbReference type="EMBL" id="JABFUD020000005">
    <property type="protein sequence ID" value="KAI5079690.1"/>
    <property type="molecule type" value="Genomic_DNA"/>
</dbReference>
<organism evidence="1 2">
    <name type="scientific">Adiantum capillus-veneris</name>
    <name type="common">Maidenhair fern</name>
    <dbReference type="NCBI Taxonomy" id="13818"/>
    <lineage>
        <taxon>Eukaryota</taxon>
        <taxon>Viridiplantae</taxon>
        <taxon>Streptophyta</taxon>
        <taxon>Embryophyta</taxon>
        <taxon>Tracheophyta</taxon>
        <taxon>Polypodiopsida</taxon>
        <taxon>Polypodiidae</taxon>
        <taxon>Polypodiales</taxon>
        <taxon>Pteridineae</taxon>
        <taxon>Pteridaceae</taxon>
        <taxon>Vittarioideae</taxon>
        <taxon>Adiantum</taxon>
    </lineage>
</organism>
<reference evidence="1 2" key="1">
    <citation type="submission" date="2021-01" db="EMBL/GenBank/DDBJ databases">
        <title>Adiantum capillus-veneris genome.</title>
        <authorList>
            <person name="Fang Y."/>
            <person name="Liao Q."/>
        </authorList>
    </citation>
    <scope>NUCLEOTIDE SEQUENCE [LARGE SCALE GENOMIC DNA]</scope>
    <source>
        <strain evidence="1">H3</strain>
        <tissue evidence="1">Leaf</tissue>
    </source>
</reference>
<protein>
    <submittedName>
        <fullName evidence="1">Uncharacterized protein</fullName>
    </submittedName>
</protein>
<comment type="caution">
    <text evidence="1">The sequence shown here is derived from an EMBL/GenBank/DDBJ whole genome shotgun (WGS) entry which is preliminary data.</text>
</comment>
<evidence type="ECO:0000313" key="1">
    <source>
        <dbReference type="EMBL" id="KAI5079690.1"/>
    </source>
</evidence>
<proteinExistence type="predicted"/>
<evidence type="ECO:0000313" key="2">
    <source>
        <dbReference type="Proteomes" id="UP000886520"/>
    </source>
</evidence>
<sequence length="81" mass="9233">MTYVLLRGSCWGTLACYVCDSLGYWFTCIPCYAARYQKQLRLKRGLPDVPLGDKEAHFLYHPYTLSQKSLRAISVPNVEVG</sequence>
<name>A0A9D4ZNW6_ADICA</name>
<keyword evidence="2" id="KW-1185">Reference proteome</keyword>
<gene>
    <name evidence="1" type="ORF">GOP47_0005169</name>
</gene>
<accession>A0A9D4ZNW6</accession>
<dbReference type="Proteomes" id="UP000886520">
    <property type="component" value="Chromosome 5"/>
</dbReference>
<dbReference type="OrthoDB" id="1045822at2759"/>